<evidence type="ECO:0000256" key="1">
    <source>
        <dbReference type="SAM" id="MobiDB-lite"/>
    </source>
</evidence>
<comment type="caution">
    <text evidence="3">The sequence shown here is derived from an EMBL/GenBank/DDBJ whole genome shotgun (WGS) entry which is preliminary data.</text>
</comment>
<gene>
    <name evidence="3" type="ORF">G9H71_13330</name>
</gene>
<feature type="region of interest" description="Disordered" evidence="1">
    <location>
        <begin position="47"/>
        <end position="68"/>
    </location>
</feature>
<accession>A0ABX0GYV1</accession>
<reference evidence="3 4" key="1">
    <citation type="submission" date="2020-03" db="EMBL/GenBank/DDBJ databases">
        <title>Two novel Motilibacter sp.</title>
        <authorList>
            <person name="Liu S."/>
        </authorList>
    </citation>
    <scope>NUCLEOTIDE SEQUENCE [LARGE SCALE GENOMIC DNA]</scope>
    <source>
        <strain evidence="3 4">E257</strain>
    </source>
</reference>
<organism evidence="3 4">
    <name type="scientific">Motilibacter deserti</name>
    <dbReference type="NCBI Taxonomy" id="2714956"/>
    <lineage>
        <taxon>Bacteria</taxon>
        <taxon>Bacillati</taxon>
        <taxon>Actinomycetota</taxon>
        <taxon>Actinomycetes</taxon>
        <taxon>Motilibacterales</taxon>
        <taxon>Motilibacteraceae</taxon>
        <taxon>Motilibacter</taxon>
    </lineage>
</organism>
<proteinExistence type="predicted"/>
<evidence type="ECO:0000313" key="3">
    <source>
        <dbReference type="EMBL" id="NHC14765.1"/>
    </source>
</evidence>
<dbReference type="InterPro" id="IPR013766">
    <property type="entry name" value="Thioredoxin_domain"/>
</dbReference>
<sequence>MSRTRGLWALAVLAVALVVGFVVPLPGLPGGSDDSDEDTAGVAATAPPVAQPSFDAPSPEPTLPPGELTAPPFAGLALDGTSVNVAARWRERPMVISFVTSWCAQCQERQDALSELARTYDGEIDFVGVATQDSREALSSFAAQHTVGYPLILDEPGEVWRSYAIREPPAVVVVDRGGKLLRGWPGGKDAAALDAELKKLELVP</sequence>
<evidence type="ECO:0000259" key="2">
    <source>
        <dbReference type="PROSITE" id="PS51352"/>
    </source>
</evidence>
<dbReference type="CDD" id="cd02966">
    <property type="entry name" value="TlpA_like_family"/>
    <property type="match status" value="1"/>
</dbReference>
<dbReference type="PANTHER" id="PTHR42852:SF17">
    <property type="entry name" value="THIOREDOXIN-LIKE PROTEIN HI_1115"/>
    <property type="match status" value="1"/>
</dbReference>
<dbReference type="Gene3D" id="3.40.30.10">
    <property type="entry name" value="Glutaredoxin"/>
    <property type="match status" value="1"/>
</dbReference>
<dbReference type="RefSeq" id="WP_166282602.1">
    <property type="nucleotide sequence ID" value="NZ_JAANNP010000010.1"/>
</dbReference>
<name>A0ABX0GYV1_9ACTN</name>
<dbReference type="InterPro" id="IPR000866">
    <property type="entry name" value="AhpC/TSA"/>
</dbReference>
<dbReference type="Pfam" id="PF00578">
    <property type="entry name" value="AhpC-TSA"/>
    <property type="match status" value="1"/>
</dbReference>
<keyword evidence="4" id="KW-1185">Reference proteome</keyword>
<dbReference type="EMBL" id="JAANNP010000010">
    <property type="protein sequence ID" value="NHC14765.1"/>
    <property type="molecule type" value="Genomic_DNA"/>
</dbReference>
<dbReference type="PROSITE" id="PS51352">
    <property type="entry name" value="THIOREDOXIN_2"/>
    <property type="match status" value="1"/>
</dbReference>
<dbReference type="InterPro" id="IPR036249">
    <property type="entry name" value="Thioredoxin-like_sf"/>
</dbReference>
<feature type="domain" description="Thioredoxin" evidence="2">
    <location>
        <begin position="64"/>
        <end position="202"/>
    </location>
</feature>
<protein>
    <submittedName>
        <fullName evidence="3">TlpA family protein disulfide reductase</fullName>
    </submittedName>
</protein>
<dbReference type="SUPFAM" id="SSF52833">
    <property type="entry name" value="Thioredoxin-like"/>
    <property type="match status" value="1"/>
</dbReference>
<evidence type="ECO:0000313" key="4">
    <source>
        <dbReference type="Proteomes" id="UP000800981"/>
    </source>
</evidence>
<dbReference type="PANTHER" id="PTHR42852">
    <property type="entry name" value="THIOL:DISULFIDE INTERCHANGE PROTEIN DSBE"/>
    <property type="match status" value="1"/>
</dbReference>
<dbReference type="InterPro" id="IPR050553">
    <property type="entry name" value="Thioredoxin_ResA/DsbE_sf"/>
</dbReference>
<dbReference type="Proteomes" id="UP000800981">
    <property type="component" value="Unassembled WGS sequence"/>
</dbReference>